<organism evidence="2 3">
    <name type="scientific">Monopterus albus</name>
    <name type="common">Swamp eel</name>
    <dbReference type="NCBI Taxonomy" id="43700"/>
    <lineage>
        <taxon>Eukaryota</taxon>
        <taxon>Metazoa</taxon>
        <taxon>Chordata</taxon>
        <taxon>Craniata</taxon>
        <taxon>Vertebrata</taxon>
        <taxon>Euteleostomi</taxon>
        <taxon>Actinopterygii</taxon>
        <taxon>Neopterygii</taxon>
        <taxon>Teleostei</taxon>
        <taxon>Neoteleostei</taxon>
        <taxon>Acanthomorphata</taxon>
        <taxon>Anabantaria</taxon>
        <taxon>Synbranchiformes</taxon>
        <taxon>Synbranchidae</taxon>
        <taxon>Monopterus</taxon>
    </lineage>
</organism>
<keyword evidence="1" id="KW-0472">Membrane</keyword>
<evidence type="ECO:0000256" key="1">
    <source>
        <dbReference type="SAM" id="Phobius"/>
    </source>
</evidence>
<proteinExistence type="predicted"/>
<keyword evidence="1" id="KW-1133">Transmembrane helix</keyword>
<dbReference type="Ensembl" id="ENSMALT00000004476.1">
    <property type="protein sequence ID" value="ENSMALP00000004370.1"/>
    <property type="gene ID" value="ENSMALG00000003165.1"/>
</dbReference>
<protein>
    <submittedName>
        <fullName evidence="2">Uncharacterized protein</fullName>
    </submittedName>
</protein>
<dbReference type="Proteomes" id="UP000261600">
    <property type="component" value="Unplaced"/>
</dbReference>
<accession>A0A3Q3Q4P5</accession>
<evidence type="ECO:0000313" key="2">
    <source>
        <dbReference type="Ensembl" id="ENSMALP00000004370.1"/>
    </source>
</evidence>
<evidence type="ECO:0000313" key="3">
    <source>
        <dbReference type="Proteomes" id="UP000261600"/>
    </source>
</evidence>
<name>A0A3Q3Q4P5_MONAL</name>
<reference evidence="2" key="2">
    <citation type="submission" date="2025-09" db="UniProtKB">
        <authorList>
            <consortium name="Ensembl"/>
        </authorList>
    </citation>
    <scope>IDENTIFICATION</scope>
</reference>
<dbReference type="AlphaFoldDB" id="A0A3Q3Q4P5"/>
<feature type="transmembrane region" description="Helical" evidence="1">
    <location>
        <begin position="59"/>
        <end position="79"/>
    </location>
</feature>
<keyword evidence="3" id="KW-1185">Reference proteome</keyword>
<keyword evidence="1" id="KW-0812">Transmembrane</keyword>
<reference evidence="2" key="1">
    <citation type="submission" date="2025-08" db="UniProtKB">
        <authorList>
            <consortium name="Ensembl"/>
        </authorList>
    </citation>
    <scope>IDENTIFICATION</scope>
</reference>
<sequence length="111" mass="12363">NPVVRKVHDLIFSLPYLLCSLYLFSCTIQGNIFINYFLNTGFLVSICRREFHHIPQFCIAIKIKFVVIVVTLSGFHFGFKCEGGRDKLPCQHASTAFTGAGATTARVCLCG</sequence>
<feature type="transmembrane region" description="Helical" evidence="1">
    <location>
        <begin position="14"/>
        <end position="38"/>
    </location>
</feature>